<dbReference type="EMBL" id="BARV01026236">
    <property type="protein sequence ID" value="GAI38643.1"/>
    <property type="molecule type" value="Genomic_DNA"/>
</dbReference>
<gene>
    <name evidence="1" type="ORF">S06H3_42433</name>
</gene>
<organism evidence="1">
    <name type="scientific">marine sediment metagenome</name>
    <dbReference type="NCBI Taxonomy" id="412755"/>
    <lineage>
        <taxon>unclassified sequences</taxon>
        <taxon>metagenomes</taxon>
        <taxon>ecological metagenomes</taxon>
    </lineage>
</organism>
<feature type="non-terminal residue" evidence="1">
    <location>
        <position position="1"/>
    </location>
</feature>
<comment type="caution">
    <text evidence="1">The sequence shown here is derived from an EMBL/GenBank/DDBJ whole genome shotgun (WGS) entry which is preliminary data.</text>
</comment>
<proteinExistence type="predicted"/>
<sequence>RPEFALQWGIDDWNALKSDELRGYEDDRKSRVDAAEGEWAKAGTAFWETIKNPMLLTSFIAEQAPMMLPVGGVGRVAGMATKGLGYASKAGKVATGAAVGTGAVMQGADAGSQAYDQLMELPDEIWNQDPDISSGSTTKEQRALDLSRNAAIASGISSVGLNMIPGARIFEKQLAGVKLPGGSRITNALAGFAGETIQEAGEEGFGAYAANVATKQVDPSTDEWKGVGEAAGLGAAGGIFGGIAGAAAQPGPTIEEQTEHVVKR</sequence>
<reference evidence="1" key="1">
    <citation type="journal article" date="2014" name="Front. Microbiol.">
        <title>High frequency of phylogenetically diverse reductive dehalogenase-homologous genes in deep subseafloor sedimentary metagenomes.</title>
        <authorList>
            <person name="Kawai M."/>
            <person name="Futagami T."/>
            <person name="Toyoda A."/>
            <person name="Takaki Y."/>
            <person name="Nishi S."/>
            <person name="Hori S."/>
            <person name="Arai W."/>
            <person name="Tsubouchi T."/>
            <person name="Morono Y."/>
            <person name="Uchiyama I."/>
            <person name="Ito T."/>
            <person name="Fujiyama A."/>
            <person name="Inagaki F."/>
            <person name="Takami H."/>
        </authorList>
    </citation>
    <scope>NUCLEOTIDE SEQUENCE</scope>
    <source>
        <strain evidence="1">Expedition CK06-06</strain>
    </source>
</reference>
<accession>X1N4Y9</accession>
<name>X1N4Y9_9ZZZZ</name>
<dbReference type="AlphaFoldDB" id="X1N4Y9"/>
<protein>
    <submittedName>
        <fullName evidence="1">Uncharacterized protein</fullName>
    </submittedName>
</protein>
<feature type="non-terminal residue" evidence="1">
    <location>
        <position position="264"/>
    </location>
</feature>
<evidence type="ECO:0000313" key="1">
    <source>
        <dbReference type="EMBL" id="GAI38643.1"/>
    </source>
</evidence>